<organism evidence="2 3">
    <name type="scientific">Salmonella enterica I</name>
    <dbReference type="NCBI Taxonomy" id="59201"/>
    <lineage>
        <taxon>Bacteria</taxon>
        <taxon>Pseudomonadati</taxon>
        <taxon>Pseudomonadota</taxon>
        <taxon>Gammaproteobacteria</taxon>
        <taxon>Enterobacterales</taxon>
        <taxon>Enterobacteriaceae</taxon>
        <taxon>Salmonella</taxon>
    </lineage>
</organism>
<dbReference type="AlphaFoldDB" id="A0A447U9C7"/>
<dbReference type="EMBL" id="LR134190">
    <property type="protein sequence ID" value="VEB62721.1"/>
    <property type="molecule type" value="Genomic_DNA"/>
</dbReference>
<keyword evidence="1" id="KW-0472">Membrane</keyword>
<feature type="transmembrane region" description="Helical" evidence="1">
    <location>
        <begin position="6"/>
        <end position="23"/>
    </location>
</feature>
<sequence length="68" mass="7949">MVYLLYIKRLFVTALIVFFTYLGEYNDYAIYKTKEDKVTLSEVVFAFNSLKIKVLPAKWTPSLLYQGA</sequence>
<evidence type="ECO:0000256" key="1">
    <source>
        <dbReference type="SAM" id="Phobius"/>
    </source>
</evidence>
<gene>
    <name evidence="2" type="ORF">NCTC6754_08121</name>
</gene>
<accession>A0A447U9C7</accession>
<name>A0A447U9C7_SALET</name>
<evidence type="ECO:0000313" key="2">
    <source>
        <dbReference type="EMBL" id="VEB62721.1"/>
    </source>
</evidence>
<keyword evidence="1" id="KW-1133">Transmembrane helix</keyword>
<proteinExistence type="predicted"/>
<dbReference type="Proteomes" id="UP000269208">
    <property type="component" value="Chromosome"/>
</dbReference>
<keyword evidence="1 2" id="KW-0812">Transmembrane</keyword>
<evidence type="ECO:0000313" key="3">
    <source>
        <dbReference type="Proteomes" id="UP000269208"/>
    </source>
</evidence>
<protein>
    <submittedName>
        <fullName evidence="2">Transmembrane regulator</fullName>
    </submittedName>
</protein>
<reference evidence="2 3" key="1">
    <citation type="submission" date="2018-12" db="EMBL/GenBank/DDBJ databases">
        <authorList>
            <consortium name="Pathogen Informatics"/>
        </authorList>
    </citation>
    <scope>NUCLEOTIDE SEQUENCE [LARGE SCALE GENOMIC DNA]</scope>
    <source>
        <strain evidence="2 3">NCTC6754</strain>
    </source>
</reference>